<evidence type="ECO:0000313" key="1">
    <source>
        <dbReference type="EMBL" id="KAJ9107652.1"/>
    </source>
</evidence>
<dbReference type="Proteomes" id="UP001227268">
    <property type="component" value="Unassembled WGS sequence"/>
</dbReference>
<sequence length="124" mass="13774">MSSSLASFKLLESETALAFMDVGPIAKGHHARTLVDLPDSEMKDILPFVKKCATAVGAEHWNLLQNNGRNAHQEVDHVHFHMIPKPVPASDRSVGLGIDWPSQGMKMDEIKTVYEQLKAKIDKE</sequence>
<gene>
    <name evidence="1" type="ORF">QFC21_001112</name>
</gene>
<organism evidence="1 2">
    <name type="scientific">Naganishia friedmannii</name>
    <dbReference type="NCBI Taxonomy" id="89922"/>
    <lineage>
        <taxon>Eukaryota</taxon>
        <taxon>Fungi</taxon>
        <taxon>Dikarya</taxon>
        <taxon>Basidiomycota</taxon>
        <taxon>Agaricomycotina</taxon>
        <taxon>Tremellomycetes</taxon>
        <taxon>Filobasidiales</taxon>
        <taxon>Filobasidiaceae</taxon>
        <taxon>Naganishia</taxon>
    </lineage>
</organism>
<evidence type="ECO:0000313" key="2">
    <source>
        <dbReference type="Proteomes" id="UP001227268"/>
    </source>
</evidence>
<proteinExistence type="predicted"/>
<dbReference type="EMBL" id="JASBWT010000002">
    <property type="protein sequence ID" value="KAJ9107652.1"/>
    <property type="molecule type" value="Genomic_DNA"/>
</dbReference>
<reference evidence="1" key="1">
    <citation type="submission" date="2023-04" db="EMBL/GenBank/DDBJ databases">
        <title>Draft Genome sequencing of Naganishia species isolated from polar environments using Oxford Nanopore Technology.</title>
        <authorList>
            <person name="Leo P."/>
            <person name="Venkateswaran K."/>
        </authorList>
    </citation>
    <scope>NUCLEOTIDE SEQUENCE</scope>
    <source>
        <strain evidence="1">MNA-CCFEE 5423</strain>
    </source>
</reference>
<accession>A0ACC2W989</accession>
<protein>
    <submittedName>
        <fullName evidence="1">Uncharacterized protein</fullName>
    </submittedName>
</protein>
<keyword evidence="2" id="KW-1185">Reference proteome</keyword>
<name>A0ACC2W989_9TREE</name>
<comment type="caution">
    <text evidence="1">The sequence shown here is derived from an EMBL/GenBank/DDBJ whole genome shotgun (WGS) entry which is preliminary data.</text>
</comment>